<organism evidence="5 6">
    <name type="scientific">Pelagibacterium halotolerans (strain DSM 22347 / JCM 15775 / CGMCC 1.7692 / B2)</name>
    <dbReference type="NCBI Taxonomy" id="1082931"/>
    <lineage>
        <taxon>Bacteria</taxon>
        <taxon>Pseudomonadati</taxon>
        <taxon>Pseudomonadota</taxon>
        <taxon>Alphaproteobacteria</taxon>
        <taxon>Hyphomicrobiales</taxon>
        <taxon>Devosiaceae</taxon>
        <taxon>Pelagibacterium</taxon>
    </lineage>
</organism>
<keyword evidence="2 3" id="KW-0143">Chaperone</keyword>
<dbReference type="Proteomes" id="UP000008850">
    <property type="component" value="Chromosome"/>
</dbReference>
<dbReference type="eggNOG" id="COG0829">
    <property type="taxonomic scope" value="Bacteria"/>
</dbReference>
<keyword evidence="6" id="KW-1185">Reference proteome</keyword>
<dbReference type="GO" id="GO:0005737">
    <property type="term" value="C:cytoplasm"/>
    <property type="evidence" value="ECO:0007669"/>
    <property type="project" value="UniProtKB-SubCell"/>
</dbReference>
<evidence type="ECO:0000256" key="1">
    <source>
        <dbReference type="ARBA" id="ARBA00007177"/>
    </source>
</evidence>
<comment type="function">
    <text evidence="3">Required for maturation of urease via the functional incorporation of the urease nickel metallocenter.</text>
</comment>
<comment type="similarity">
    <text evidence="1 3">Belongs to the UreD family.</text>
</comment>
<evidence type="ECO:0000313" key="6">
    <source>
        <dbReference type="Proteomes" id="UP000008850"/>
    </source>
</evidence>
<dbReference type="HOGENOM" id="CLU_056339_2_0_5"/>
<feature type="region of interest" description="Disordered" evidence="4">
    <location>
        <begin position="1"/>
        <end position="26"/>
    </location>
</feature>
<evidence type="ECO:0000256" key="4">
    <source>
        <dbReference type="SAM" id="MobiDB-lite"/>
    </source>
</evidence>
<dbReference type="PANTHER" id="PTHR33643:SF1">
    <property type="entry name" value="UREASE ACCESSORY PROTEIN D"/>
    <property type="match status" value="1"/>
</dbReference>
<dbReference type="KEGG" id="phl:KKY_3546"/>
<dbReference type="PATRIC" id="fig|1082931.4.peg.3495"/>
<accession>G4RA48</accession>
<comment type="subcellular location">
    <subcellularLocation>
        <location evidence="3">Cytoplasm</location>
    </subcellularLocation>
</comment>
<dbReference type="EMBL" id="CP003075">
    <property type="protein sequence ID" value="AEQ53531.1"/>
    <property type="molecule type" value="Genomic_DNA"/>
</dbReference>
<dbReference type="RefSeq" id="WP_014132675.1">
    <property type="nucleotide sequence ID" value="NC_016078.1"/>
</dbReference>
<gene>
    <name evidence="3" type="primary">ureD</name>
    <name evidence="5" type="ordered locus">KKY_3546</name>
</gene>
<evidence type="ECO:0000256" key="3">
    <source>
        <dbReference type="HAMAP-Rule" id="MF_01384"/>
    </source>
</evidence>
<dbReference type="GO" id="GO:0016151">
    <property type="term" value="F:nickel cation binding"/>
    <property type="evidence" value="ECO:0007669"/>
    <property type="project" value="UniProtKB-UniRule"/>
</dbReference>
<proteinExistence type="inferred from homology"/>
<keyword evidence="3" id="KW-0963">Cytoplasm</keyword>
<evidence type="ECO:0000313" key="5">
    <source>
        <dbReference type="EMBL" id="AEQ53531.1"/>
    </source>
</evidence>
<protein>
    <recommendedName>
        <fullName evidence="3">Urease accessory protein UreD</fullName>
    </recommendedName>
</protein>
<dbReference type="AlphaFoldDB" id="G4RA48"/>
<dbReference type="Pfam" id="PF01774">
    <property type="entry name" value="UreD"/>
    <property type="match status" value="1"/>
</dbReference>
<sequence>MLESPVFQGGAAPTLQRAEGDGRVTTKSRDGLSVLDTLYQSGCGKIRVPRAYGNWLEAVLINTSGGLTGGDKMGWSAQAAAETRLVVTTQACERIYRSSGGAARVDSRLTIEAGARLDWLPQETIVFDGSALDRTLDVDMAADATFLGLEAVILGREAHGEEALSASISDSWRVWRGGTLIHAESARIDAGDMMARNNSALLNGARAYGTLCYVAKDAERHIEKLKTLVGNFPTAGVSRIGDKIVLRATGRSGYQLRKIIMPAIAALSGAGAVPKLWSL</sequence>
<dbReference type="InterPro" id="IPR002669">
    <property type="entry name" value="UreD"/>
</dbReference>
<dbReference type="STRING" id="1082931.KKY_3546"/>
<reference evidence="5 6" key="1">
    <citation type="journal article" date="2012" name="J. Bacteriol.">
        <title>Complete genome sequence of Pelagibacterium halotolerans B2T.</title>
        <authorList>
            <person name="Huo Y.Y."/>
            <person name="Cheng H."/>
            <person name="Han X.F."/>
            <person name="Jiang X.W."/>
            <person name="Sun C."/>
            <person name="Zhang X.Q."/>
            <person name="Zhu X.F."/>
            <person name="Liu Y.F."/>
            <person name="Li P.F."/>
            <person name="Ni P.X."/>
            <person name="Wu M."/>
        </authorList>
    </citation>
    <scope>NUCLEOTIDE SEQUENCE [LARGE SCALE GENOMIC DNA]</scope>
    <source>
        <strain evidence="6">DSM 22347 / JCM 15775 / CGMCC 1.7692 / B2</strain>
    </source>
</reference>
<keyword evidence="3" id="KW-0996">Nickel insertion</keyword>
<evidence type="ECO:0000256" key="2">
    <source>
        <dbReference type="ARBA" id="ARBA00023186"/>
    </source>
</evidence>
<comment type="subunit">
    <text evidence="3">UreD, UreF and UreG form a complex that acts as a GTP-hydrolysis-dependent molecular chaperone, activating the urease apoprotein by helping to assemble the nickel containing metallocenter of UreC. The UreE protein probably delivers the nickel.</text>
</comment>
<dbReference type="PANTHER" id="PTHR33643">
    <property type="entry name" value="UREASE ACCESSORY PROTEIN D"/>
    <property type="match status" value="1"/>
</dbReference>
<dbReference type="HAMAP" id="MF_01384">
    <property type="entry name" value="UreD"/>
    <property type="match status" value="1"/>
</dbReference>
<name>G4RA48_PELHB</name>